<gene>
    <name evidence="2" type="ORF">H9968_05985</name>
</gene>
<accession>A0A9D2J8F1</accession>
<organism evidence="2 3">
    <name type="scientific">Candidatus Anaerobutyricum stercoris</name>
    <dbReference type="NCBI Taxonomy" id="2838457"/>
    <lineage>
        <taxon>Bacteria</taxon>
        <taxon>Bacillati</taxon>
        <taxon>Bacillota</taxon>
        <taxon>Clostridia</taxon>
        <taxon>Lachnospirales</taxon>
        <taxon>Lachnospiraceae</taxon>
        <taxon>Anaerobutyricum</taxon>
    </lineage>
</organism>
<dbReference type="PANTHER" id="PTHR34821">
    <property type="entry name" value="INNER MEMBRANE PROTEIN YDCZ"/>
    <property type="match status" value="1"/>
</dbReference>
<dbReference type="EMBL" id="DXBR01000053">
    <property type="protein sequence ID" value="HIZ39459.1"/>
    <property type="molecule type" value="Genomic_DNA"/>
</dbReference>
<dbReference type="PANTHER" id="PTHR34821:SF3">
    <property type="entry name" value="MEMBRANE PROTEIN"/>
    <property type="match status" value="1"/>
</dbReference>
<dbReference type="Proteomes" id="UP000824049">
    <property type="component" value="Unassembled WGS sequence"/>
</dbReference>
<reference evidence="2" key="2">
    <citation type="submission" date="2021-04" db="EMBL/GenBank/DDBJ databases">
        <authorList>
            <person name="Gilroy R."/>
        </authorList>
    </citation>
    <scope>NUCLEOTIDE SEQUENCE</scope>
    <source>
        <strain evidence="2">CHK179-28034</strain>
    </source>
</reference>
<dbReference type="Pfam" id="PF04657">
    <property type="entry name" value="DMT_YdcZ"/>
    <property type="match status" value="1"/>
</dbReference>
<dbReference type="InterPro" id="IPR006750">
    <property type="entry name" value="YdcZ"/>
</dbReference>
<comment type="caution">
    <text evidence="2">The sequence shown here is derived from an EMBL/GenBank/DDBJ whole genome shotgun (WGS) entry which is preliminary data.</text>
</comment>
<protein>
    <submittedName>
        <fullName evidence="2">DMT family transporter</fullName>
    </submittedName>
</protein>
<keyword evidence="1" id="KW-1133">Transmembrane helix</keyword>
<dbReference type="GO" id="GO:0005886">
    <property type="term" value="C:plasma membrane"/>
    <property type="evidence" value="ECO:0007669"/>
    <property type="project" value="TreeGrafter"/>
</dbReference>
<evidence type="ECO:0000313" key="3">
    <source>
        <dbReference type="Proteomes" id="UP000824049"/>
    </source>
</evidence>
<feature type="transmembrane region" description="Helical" evidence="1">
    <location>
        <begin position="97"/>
        <end position="119"/>
    </location>
</feature>
<sequence length="146" mass="15745">MFGWIAALLSGALMSIQGVFNTEVTDKTGPWITNGFVQLTGFFVCLILWFIRERKTTSVSQILAVEPKYLLLGGVIGAFITFTVIAGMSALGPARAVMLIVSSQVIVAYIIEVFGIFGVEKAGFDWTKLLGTALFVAGIVIFKMKG</sequence>
<name>A0A9D2J8F1_9FIRM</name>
<proteinExistence type="predicted"/>
<feature type="transmembrane region" description="Helical" evidence="1">
    <location>
        <begin position="71"/>
        <end position="91"/>
    </location>
</feature>
<feature type="transmembrane region" description="Helical" evidence="1">
    <location>
        <begin position="31"/>
        <end position="51"/>
    </location>
</feature>
<keyword evidence="1" id="KW-0472">Membrane</keyword>
<reference evidence="2" key="1">
    <citation type="journal article" date="2021" name="PeerJ">
        <title>Extensive microbial diversity within the chicken gut microbiome revealed by metagenomics and culture.</title>
        <authorList>
            <person name="Gilroy R."/>
            <person name="Ravi A."/>
            <person name="Getino M."/>
            <person name="Pursley I."/>
            <person name="Horton D.L."/>
            <person name="Alikhan N.F."/>
            <person name="Baker D."/>
            <person name="Gharbi K."/>
            <person name="Hall N."/>
            <person name="Watson M."/>
            <person name="Adriaenssens E.M."/>
            <person name="Foster-Nyarko E."/>
            <person name="Jarju S."/>
            <person name="Secka A."/>
            <person name="Antonio M."/>
            <person name="Oren A."/>
            <person name="Chaudhuri R.R."/>
            <person name="La Ragione R."/>
            <person name="Hildebrand F."/>
            <person name="Pallen M.J."/>
        </authorList>
    </citation>
    <scope>NUCLEOTIDE SEQUENCE</scope>
    <source>
        <strain evidence="2">CHK179-28034</strain>
    </source>
</reference>
<keyword evidence="1" id="KW-0812">Transmembrane</keyword>
<dbReference type="AlphaFoldDB" id="A0A9D2J8F1"/>
<evidence type="ECO:0000313" key="2">
    <source>
        <dbReference type="EMBL" id="HIZ39459.1"/>
    </source>
</evidence>
<evidence type="ECO:0000256" key="1">
    <source>
        <dbReference type="SAM" id="Phobius"/>
    </source>
</evidence>